<dbReference type="EC" id="3.6.4.13" evidence="1"/>
<keyword evidence="5" id="KW-0067">ATP-binding</keyword>
<dbReference type="eggNOG" id="KOG0925">
    <property type="taxonomic scope" value="Eukaryota"/>
</dbReference>
<dbReference type="PANTHER" id="PTHR18934:SF118">
    <property type="entry name" value="ATP-DEPENDENT RNA HELICASE DHX33"/>
    <property type="match status" value="1"/>
</dbReference>
<gene>
    <name evidence="9" type="ORF">THAPSDRAFT_34782</name>
</gene>
<keyword evidence="10" id="KW-1185">Reference proteome</keyword>
<dbReference type="Gene3D" id="3.40.50.300">
    <property type="entry name" value="P-loop containing nucleotide triphosphate hydrolases"/>
    <property type="match status" value="2"/>
</dbReference>
<dbReference type="GO" id="GO:0003725">
    <property type="term" value="F:double-stranded RNA binding"/>
    <property type="evidence" value="ECO:0000318"/>
    <property type="project" value="GO_Central"/>
</dbReference>
<dbReference type="GO" id="GO:0016787">
    <property type="term" value="F:hydrolase activity"/>
    <property type="evidence" value="ECO:0007669"/>
    <property type="project" value="UniProtKB-KW"/>
</dbReference>
<evidence type="ECO:0000313" key="9">
    <source>
        <dbReference type="EMBL" id="EED91700.1"/>
    </source>
</evidence>
<keyword evidence="2" id="KW-0547">Nucleotide-binding</keyword>
<dbReference type="GO" id="GO:0003724">
    <property type="term" value="F:RNA helicase activity"/>
    <property type="evidence" value="ECO:0007669"/>
    <property type="project" value="UniProtKB-EC"/>
</dbReference>
<reference evidence="9 10" key="1">
    <citation type="journal article" date="2004" name="Science">
        <title>The genome of the diatom Thalassiosira pseudonana: ecology, evolution, and metabolism.</title>
        <authorList>
            <person name="Armbrust E.V."/>
            <person name="Berges J.A."/>
            <person name="Bowler C."/>
            <person name="Green B.R."/>
            <person name="Martinez D."/>
            <person name="Putnam N.H."/>
            <person name="Zhou S."/>
            <person name="Allen A.E."/>
            <person name="Apt K.E."/>
            <person name="Bechner M."/>
            <person name="Brzezinski M.A."/>
            <person name="Chaal B.K."/>
            <person name="Chiovitti A."/>
            <person name="Davis A.K."/>
            <person name="Demarest M.S."/>
            <person name="Detter J.C."/>
            <person name="Glavina T."/>
            <person name="Goodstein D."/>
            <person name="Hadi M.Z."/>
            <person name="Hellsten U."/>
            <person name="Hildebrand M."/>
            <person name="Jenkins B.D."/>
            <person name="Jurka J."/>
            <person name="Kapitonov V.V."/>
            <person name="Kroger N."/>
            <person name="Lau W.W."/>
            <person name="Lane T.W."/>
            <person name="Larimer F.W."/>
            <person name="Lippmeier J.C."/>
            <person name="Lucas S."/>
            <person name="Medina M."/>
            <person name="Montsant A."/>
            <person name="Obornik M."/>
            <person name="Parker M.S."/>
            <person name="Palenik B."/>
            <person name="Pazour G.J."/>
            <person name="Richardson P.M."/>
            <person name="Rynearson T.A."/>
            <person name="Saito M.A."/>
            <person name="Schwartz D.C."/>
            <person name="Thamatrakoln K."/>
            <person name="Valentin K."/>
            <person name="Vardi A."/>
            <person name="Wilkerson F.P."/>
            <person name="Rokhsar D.S."/>
        </authorList>
    </citation>
    <scope>NUCLEOTIDE SEQUENCE [LARGE SCALE GENOMIC DNA]</scope>
    <source>
        <strain evidence="9 10">CCMP1335</strain>
    </source>
</reference>
<keyword evidence="3" id="KW-0378">Hydrolase</keyword>
<dbReference type="PROSITE" id="PS51194">
    <property type="entry name" value="HELICASE_CTER"/>
    <property type="match status" value="1"/>
</dbReference>
<evidence type="ECO:0000256" key="2">
    <source>
        <dbReference type="ARBA" id="ARBA00022741"/>
    </source>
</evidence>
<dbReference type="Pfam" id="PF04408">
    <property type="entry name" value="WHD_HA2"/>
    <property type="match status" value="1"/>
</dbReference>
<dbReference type="GO" id="GO:0004386">
    <property type="term" value="F:helicase activity"/>
    <property type="evidence" value="ECO:0000318"/>
    <property type="project" value="GO_Central"/>
</dbReference>
<dbReference type="SUPFAM" id="SSF52540">
    <property type="entry name" value="P-loop containing nucleoside triphosphate hydrolases"/>
    <property type="match status" value="1"/>
</dbReference>
<dbReference type="InterPro" id="IPR011545">
    <property type="entry name" value="DEAD/DEAH_box_helicase_dom"/>
</dbReference>
<evidence type="ECO:0000256" key="5">
    <source>
        <dbReference type="ARBA" id="ARBA00022840"/>
    </source>
</evidence>
<dbReference type="GO" id="GO:0045943">
    <property type="term" value="P:positive regulation of transcription by RNA polymerase I"/>
    <property type="evidence" value="ECO:0000318"/>
    <property type="project" value="GO_Central"/>
</dbReference>
<dbReference type="SMART" id="SM00487">
    <property type="entry name" value="DEXDc"/>
    <property type="match status" value="1"/>
</dbReference>
<dbReference type="GeneID" id="7442768"/>
<dbReference type="KEGG" id="tps:THAPSDRAFT_34782"/>
<evidence type="ECO:0000256" key="6">
    <source>
        <dbReference type="ARBA" id="ARBA00047984"/>
    </source>
</evidence>
<keyword evidence="4 9" id="KW-0347">Helicase</keyword>
<evidence type="ECO:0000259" key="7">
    <source>
        <dbReference type="PROSITE" id="PS51192"/>
    </source>
</evidence>
<evidence type="ECO:0000256" key="4">
    <source>
        <dbReference type="ARBA" id="ARBA00022806"/>
    </source>
</evidence>
<dbReference type="Pfam" id="PF00270">
    <property type="entry name" value="DEAD"/>
    <property type="match status" value="1"/>
</dbReference>
<evidence type="ECO:0000256" key="3">
    <source>
        <dbReference type="ARBA" id="ARBA00022801"/>
    </source>
</evidence>
<dbReference type="PROSITE" id="PS00690">
    <property type="entry name" value="DEAH_ATP_HELICASE"/>
    <property type="match status" value="1"/>
</dbReference>
<dbReference type="InterPro" id="IPR014001">
    <property type="entry name" value="Helicase_ATP-bd"/>
</dbReference>
<dbReference type="OMA" id="APVHDFV"/>
<reference evidence="9 10" key="2">
    <citation type="journal article" date="2008" name="Nature">
        <title>The Phaeodactylum genome reveals the evolutionary history of diatom genomes.</title>
        <authorList>
            <person name="Bowler C."/>
            <person name="Allen A.E."/>
            <person name="Badger J.H."/>
            <person name="Grimwood J."/>
            <person name="Jabbari K."/>
            <person name="Kuo A."/>
            <person name="Maheswari U."/>
            <person name="Martens C."/>
            <person name="Maumus F."/>
            <person name="Otillar R.P."/>
            <person name="Rayko E."/>
            <person name="Salamov A."/>
            <person name="Vandepoele K."/>
            <person name="Beszteri B."/>
            <person name="Gruber A."/>
            <person name="Heijde M."/>
            <person name="Katinka M."/>
            <person name="Mock T."/>
            <person name="Valentin K."/>
            <person name="Verret F."/>
            <person name="Berges J.A."/>
            <person name="Brownlee C."/>
            <person name="Cadoret J.P."/>
            <person name="Chiovitti A."/>
            <person name="Choi C.J."/>
            <person name="Coesel S."/>
            <person name="De Martino A."/>
            <person name="Detter J.C."/>
            <person name="Durkin C."/>
            <person name="Falciatore A."/>
            <person name="Fournet J."/>
            <person name="Haruta M."/>
            <person name="Huysman M.J."/>
            <person name="Jenkins B.D."/>
            <person name="Jiroutova K."/>
            <person name="Jorgensen R.E."/>
            <person name="Joubert Y."/>
            <person name="Kaplan A."/>
            <person name="Kroger N."/>
            <person name="Kroth P.G."/>
            <person name="La Roche J."/>
            <person name="Lindquist E."/>
            <person name="Lommer M."/>
            <person name="Martin-Jezequel V."/>
            <person name="Lopez P.J."/>
            <person name="Lucas S."/>
            <person name="Mangogna M."/>
            <person name="McGinnis K."/>
            <person name="Medlin L.K."/>
            <person name="Montsant A."/>
            <person name="Oudot-Le Secq M.P."/>
            <person name="Napoli C."/>
            <person name="Obornik M."/>
            <person name="Parker M.S."/>
            <person name="Petit J.L."/>
            <person name="Porcel B.M."/>
            <person name="Poulsen N."/>
            <person name="Robison M."/>
            <person name="Rychlewski L."/>
            <person name="Rynearson T.A."/>
            <person name="Schmutz J."/>
            <person name="Shapiro H."/>
            <person name="Siaut M."/>
            <person name="Stanley M."/>
            <person name="Sussman M.R."/>
            <person name="Taylor A.R."/>
            <person name="Vardi A."/>
            <person name="von Dassow P."/>
            <person name="Vyverman W."/>
            <person name="Willis A."/>
            <person name="Wyrwicz L.S."/>
            <person name="Rokhsar D.S."/>
            <person name="Weissenbach J."/>
            <person name="Armbrust E.V."/>
            <person name="Green B.R."/>
            <person name="Van de Peer Y."/>
            <person name="Grigoriev I.V."/>
        </authorList>
    </citation>
    <scope>NUCLEOTIDE SEQUENCE [LARGE SCALE GENOMIC DNA]</scope>
    <source>
        <strain evidence="9 10">CCMP1335</strain>
    </source>
</reference>
<organism evidence="9 10">
    <name type="scientific">Thalassiosira pseudonana</name>
    <name type="common">Marine diatom</name>
    <name type="synonym">Cyclotella nana</name>
    <dbReference type="NCBI Taxonomy" id="35128"/>
    <lineage>
        <taxon>Eukaryota</taxon>
        <taxon>Sar</taxon>
        <taxon>Stramenopiles</taxon>
        <taxon>Ochrophyta</taxon>
        <taxon>Bacillariophyta</taxon>
        <taxon>Coscinodiscophyceae</taxon>
        <taxon>Thalassiosirophycidae</taxon>
        <taxon>Thalassiosirales</taxon>
        <taxon>Thalassiosiraceae</taxon>
        <taxon>Thalassiosira</taxon>
    </lineage>
</organism>
<dbReference type="Pfam" id="PF07717">
    <property type="entry name" value="OB_NTP_bind"/>
    <property type="match status" value="1"/>
</dbReference>
<dbReference type="InterPro" id="IPR048333">
    <property type="entry name" value="HA2_WH"/>
</dbReference>
<feature type="domain" description="Helicase C-terminal" evidence="8">
    <location>
        <begin position="224"/>
        <end position="412"/>
    </location>
</feature>
<dbReference type="GO" id="GO:0005524">
    <property type="term" value="F:ATP binding"/>
    <property type="evidence" value="ECO:0007669"/>
    <property type="project" value="UniProtKB-KW"/>
</dbReference>
<accession>B8C4C7</accession>
<dbReference type="Proteomes" id="UP000001449">
    <property type="component" value="Chromosome 6"/>
</dbReference>
<dbReference type="PROSITE" id="PS51192">
    <property type="entry name" value="HELICASE_ATP_BIND_1"/>
    <property type="match status" value="1"/>
</dbReference>
<dbReference type="STRING" id="35128.B8C4C7"/>
<dbReference type="FunFam" id="3.40.50.300:FF:000145">
    <property type="entry name" value="probable ATP-dependent RNA helicase DHX40"/>
    <property type="match status" value="1"/>
</dbReference>
<dbReference type="InterPro" id="IPR002464">
    <property type="entry name" value="DNA/RNA_helicase_DEAH_CS"/>
</dbReference>
<dbReference type="Pfam" id="PF21010">
    <property type="entry name" value="HA2_C"/>
    <property type="match status" value="1"/>
</dbReference>
<dbReference type="SMART" id="SM00847">
    <property type="entry name" value="HA2"/>
    <property type="match status" value="1"/>
</dbReference>
<dbReference type="CDD" id="cd18791">
    <property type="entry name" value="SF2_C_RHA"/>
    <property type="match status" value="1"/>
</dbReference>
<dbReference type="InParanoid" id="B8C4C7"/>
<dbReference type="InterPro" id="IPR027417">
    <property type="entry name" value="P-loop_NTPase"/>
</dbReference>
<proteinExistence type="predicted"/>
<dbReference type="GO" id="GO:0005730">
    <property type="term" value="C:nucleolus"/>
    <property type="evidence" value="ECO:0000318"/>
    <property type="project" value="GO_Central"/>
</dbReference>
<dbReference type="HOGENOM" id="CLU_001832_5_11_1"/>
<dbReference type="SMART" id="SM00490">
    <property type="entry name" value="HELICc"/>
    <property type="match status" value="1"/>
</dbReference>
<protein>
    <recommendedName>
        <fullName evidence="1">RNA helicase</fullName>
        <ecNumber evidence="1">3.6.4.13</ecNumber>
    </recommendedName>
</protein>
<evidence type="ECO:0000313" key="10">
    <source>
        <dbReference type="Proteomes" id="UP000001449"/>
    </source>
</evidence>
<dbReference type="InterPro" id="IPR007502">
    <property type="entry name" value="Helicase-assoc_dom"/>
</dbReference>
<comment type="catalytic activity">
    <reaction evidence="6">
        <text>ATP + H2O = ADP + phosphate + H(+)</text>
        <dbReference type="Rhea" id="RHEA:13065"/>
        <dbReference type="ChEBI" id="CHEBI:15377"/>
        <dbReference type="ChEBI" id="CHEBI:15378"/>
        <dbReference type="ChEBI" id="CHEBI:30616"/>
        <dbReference type="ChEBI" id="CHEBI:43474"/>
        <dbReference type="ChEBI" id="CHEBI:456216"/>
        <dbReference type="EC" id="3.6.4.13"/>
    </reaction>
</comment>
<evidence type="ECO:0000256" key="1">
    <source>
        <dbReference type="ARBA" id="ARBA00012552"/>
    </source>
</evidence>
<dbReference type="AlphaFoldDB" id="B8C4C7"/>
<evidence type="ECO:0000259" key="8">
    <source>
        <dbReference type="PROSITE" id="PS51194"/>
    </source>
</evidence>
<dbReference type="InterPro" id="IPR001650">
    <property type="entry name" value="Helicase_C-like"/>
</dbReference>
<name>B8C4C7_THAPS</name>
<feature type="domain" description="Helicase ATP-binding" evidence="7">
    <location>
        <begin position="25"/>
        <end position="199"/>
    </location>
</feature>
<sequence length="702" mass="76694">MGPLKGLFVKERCKLPVYQHRAELCKLVANNDVVLAVAETGSGKSTQIPAYVYESGLLTTSAKAYARTICVTQPRRVAAVTLAKRVSEELNCVPGTIVGHRVRFDDTTDVRGFNTTKIIYATDGMLLREAMSDPLLQRYGLVVLDEAHERSLQTDVLFGMKQDALELGVPPLRVCVMSATLDIATFQAFFPGSAMIKIPGRQFPVQAVYTDSIQEDYIDSALKTAIQIHKYGEEGDVLVFLPGQDEIEDLASLNNNNNTDTVQNIKGIGTSIDSGNSMIVNGVLICVLYAALPPDAQMIAFRPKPEGCTRKIILSTNIAETSVTLDGIKYVVDCGKHKSREYSSSTGMESLKVSDISKAQAAQRMGRAGRVSEGVCLRLYPEIAFDSLADTTVPEILRVNLASVVLQLKGMGVHDPRSFSFLTPPSPENIVKSFELLTTLGAIDKSMNLTMYGKEMSKLPLDPVFAHLLLQSPKFECVSEVLTVVGMLSAENIFYRPGGRGDDSGGSLSAKATAAHRRFESYEGDLPTLMNVYNAWKKEAIYVPGNAAKMLHGDWCKQNFISGRALVRAHDVRNQLSELCCRAVEKNGLGMDVNSTCVDDMTTFFKCVCAGLFLQVATRVPSLAQTSKSSAPKAGSIPSTRGHYKTRIGGSIVSVHPMSSMFGRNPAPKCVVYTDLLFTTRMYIRGVTQIREEWLDDITPSE</sequence>
<dbReference type="Gene3D" id="1.20.120.1080">
    <property type="match status" value="1"/>
</dbReference>
<dbReference type="RefSeq" id="XP_002291593.1">
    <property type="nucleotide sequence ID" value="XM_002291557.1"/>
</dbReference>
<dbReference type="PANTHER" id="PTHR18934">
    <property type="entry name" value="ATP-DEPENDENT RNA HELICASE"/>
    <property type="match status" value="1"/>
</dbReference>
<dbReference type="FunFam" id="3.40.50.300:FF:002057">
    <property type="entry name" value="Pre-mRNA splicing factor RNA helicase, putative"/>
    <property type="match status" value="1"/>
</dbReference>
<dbReference type="Pfam" id="PF00271">
    <property type="entry name" value="Helicase_C"/>
    <property type="match status" value="1"/>
</dbReference>
<dbReference type="InterPro" id="IPR011709">
    <property type="entry name" value="DEAD-box_helicase_OB_fold"/>
</dbReference>
<dbReference type="EMBL" id="CM000643">
    <property type="protein sequence ID" value="EED91700.1"/>
    <property type="molecule type" value="Genomic_DNA"/>
</dbReference>
<dbReference type="PaxDb" id="35128-Thaps34782"/>